<evidence type="ECO:0000313" key="1">
    <source>
        <dbReference type="EMBL" id="MFC5549491.1"/>
    </source>
</evidence>
<sequence length="79" mass="8814">MTSSCRGRSPAACVTPQWDLIRLPTNYYGVAFSVARLRMLLGREDESASKVLLEKMTTHYATYSGKFGFSDETPGEGRF</sequence>
<reference evidence="2" key="1">
    <citation type="journal article" date="2019" name="Int. J. Syst. Evol. Microbiol.">
        <title>The Global Catalogue of Microorganisms (GCM) 10K type strain sequencing project: providing services to taxonomists for standard genome sequencing and annotation.</title>
        <authorList>
            <consortium name="The Broad Institute Genomics Platform"/>
            <consortium name="The Broad Institute Genome Sequencing Center for Infectious Disease"/>
            <person name="Wu L."/>
            <person name="Ma J."/>
        </authorList>
    </citation>
    <scope>NUCLEOTIDE SEQUENCE [LARGE SCALE GENOMIC DNA]</scope>
    <source>
        <strain evidence="2">CGMCC 4.5798</strain>
    </source>
</reference>
<name>A0ABW0RXU4_9BURK</name>
<dbReference type="RefSeq" id="WP_379771544.1">
    <property type="nucleotide sequence ID" value="NZ_JBHSMZ010000008.1"/>
</dbReference>
<accession>A0ABW0RXU4</accession>
<evidence type="ECO:0000313" key="2">
    <source>
        <dbReference type="Proteomes" id="UP001596086"/>
    </source>
</evidence>
<dbReference type="Proteomes" id="UP001596086">
    <property type="component" value="Unassembled WGS sequence"/>
</dbReference>
<organism evidence="1 2">
    <name type="scientific">Massilia aerilata</name>
    <dbReference type="NCBI Taxonomy" id="453817"/>
    <lineage>
        <taxon>Bacteria</taxon>
        <taxon>Pseudomonadati</taxon>
        <taxon>Pseudomonadota</taxon>
        <taxon>Betaproteobacteria</taxon>
        <taxon>Burkholderiales</taxon>
        <taxon>Oxalobacteraceae</taxon>
        <taxon>Telluria group</taxon>
        <taxon>Massilia</taxon>
    </lineage>
</organism>
<gene>
    <name evidence="1" type="ORF">ACFPO9_13320</name>
</gene>
<keyword evidence="2" id="KW-1185">Reference proteome</keyword>
<comment type="caution">
    <text evidence="1">The sequence shown here is derived from an EMBL/GenBank/DDBJ whole genome shotgun (WGS) entry which is preliminary data.</text>
</comment>
<protein>
    <submittedName>
        <fullName evidence="1">Uncharacterized protein</fullName>
    </submittedName>
</protein>
<dbReference type="EMBL" id="JBHSMZ010000008">
    <property type="protein sequence ID" value="MFC5549491.1"/>
    <property type="molecule type" value="Genomic_DNA"/>
</dbReference>
<proteinExistence type="predicted"/>